<protein>
    <submittedName>
        <fullName evidence="3">SnoaL-like domain-containing protein</fullName>
    </submittedName>
</protein>
<evidence type="ECO:0000256" key="1">
    <source>
        <dbReference type="ARBA" id="ARBA00009377"/>
    </source>
</evidence>
<dbReference type="EMBL" id="JABENB010000001">
    <property type="protein sequence ID" value="NNG39404.1"/>
    <property type="molecule type" value="Genomic_DNA"/>
</dbReference>
<dbReference type="Proteomes" id="UP000557772">
    <property type="component" value="Unassembled WGS sequence"/>
</dbReference>
<evidence type="ECO:0000313" key="3">
    <source>
        <dbReference type="EMBL" id="NNG39404.1"/>
    </source>
</evidence>
<dbReference type="InterPro" id="IPR032710">
    <property type="entry name" value="NTF2-like_dom_sf"/>
</dbReference>
<sequence length="167" mass="19581">MSEDKILRKPDPEVFASDVDLRRKNQATVETYMVCTGQARLRRHELFAEDGEGGLWTSDKNEPIVTKGRERLAEHAKWSLRCFPDWEWYNIEIFATHDPNRFWVECDGRGTIDFDGYPTGFYENHFMHSFELADGKILRNREFMNPLRQMAALEIDVPQISREGIPL</sequence>
<reference evidence="3 4" key="1">
    <citation type="submission" date="2020-05" db="EMBL/GenBank/DDBJ databases">
        <title>Flexivirga sp. ID2601S isolated from air conditioner.</title>
        <authorList>
            <person name="Kim D.H."/>
        </authorList>
    </citation>
    <scope>NUCLEOTIDE SEQUENCE [LARGE SCALE GENOMIC DNA]</scope>
    <source>
        <strain evidence="3 4">ID2601S</strain>
    </source>
</reference>
<dbReference type="InterPro" id="IPR004964">
    <property type="entry name" value="PhzA_PhzB"/>
</dbReference>
<comment type="similarity">
    <text evidence="1">Belongs to the PhzA/PhzB family.</text>
</comment>
<keyword evidence="2" id="KW-0045">Antibiotic biosynthesis</keyword>
<organism evidence="3 4">
    <name type="scientific">Flexivirga aerilata</name>
    <dbReference type="NCBI Taxonomy" id="1656889"/>
    <lineage>
        <taxon>Bacteria</taxon>
        <taxon>Bacillati</taxon>
        <taxon>Actinomycetota</taxon>
        <taxon>Actinomycetes</taxon>
        <taxon>Micrococcales</taxon>
        <taxon>Dermacoccaceae</taxon>
        <taxon>Flexivirga</taxon>
    </lineage>
</organism>
<dbReference type="SUPFAM" id="SSF54427">
    <property type="entry name" value="NTF2-like"/>
    <property type="match status" value="1"/>
</dbReference>
<dbReference type="Pfam" id="PF03284">
    <property type="entry name" value="PHZA_PHZB"/>
    <property type="match status" value="1"/>
</dbReference>
<dbReference type="GO" id="GO:0017000">
    <property type="term" value="P:antibiotic biosynthetic process"/>
    <property type="evidence" value="ECO:0007669"/>
    <property type="project" value="UniProtKB-KW"/>
</dbReference>
<evidence type="ECO:0000256" key="2">
    <source>
        <dbReference type="ARBA" id="ARBA00023194"/>
    </source>
</evidence>
<dbReference type="AlphaFoldDB" id="A0A849AEX1"/>
<evidence type="ECO:0000313" key="4">
    <source>
        <dbReference type="Proteomes" id="UP000557772"/>
    </source>
</evidence>
<comment type="caution">
    <text evidence="3">The sequence shown here is derived from an EMBL/GenBank/DDBJ whole genome shotgun (WGS) entry which is preliminary data.</text>
</comment>
<name>A0A849AEX1_9MICO</name>
<gene>
    <name evidence="3" type="ORF">HJ588_08955</name>
</gene>
<dbReference type="Gene3D" id="3.10.450.50">
    <property type="match status" value="1"/>
</dbReference>
<keyword evidence="4" id="KW-1185">Reference proteome</keyword>
<proteinExistence type="inferred from homology"/>
<dbReference type="RefSeq" id="WP_171154124.1">
    <property type="nucleotide sequence ID" value="NZ_JABENB010000001.1"/>
</dbReference>
<accession>A0A849AEX1</accession>